<dbReference type="STRING" id="5514.A0A395SVH2"/>
<name>A0A395SVH2_FUSSP</name>
<keyword evidence="2" id="KW-1185">Reference proteome</keyword>
<gene>
    <name evidence="1" type="ORF">FSPOR_163</name>
</gene>
<comment type="caution">
    <text evidence="1">The sequence shown here is derived from an EMBL/GenBank/DDBJ whole genome shotgun (WGS) entry which is preliminary data.</text>
</comment>
<evidence type="ECO:0008006" key="3">
    <source>
        <dbReference type="Google" id="ProtNLM"/>
    </source>
</evidence>
<evidence type="ECO:0000313" key="1">
    <source>
        <dbReference type="EMBL" id="RGP76488.1"/>
    </source>
</evidence>
<sequence>MDRLAPEIISNIVSHFYPGGCRDQGRRIAPLAPLAVLCRHWQPLVEAETFRHLRLDGESLHFIAQNRVLTPRRLSYLRKLVYEFPCRHDFPTRFDEWYKKGPAFDLVVKMLFYQLAEIPLGQEPLLDLELIIPPFDEHHHVPSKDYGYQPGPVIKFTLPDLPSLPMVRSLEITNSSFDIDPSPRIFMYMTSKMPRLREFTAALSPSELRASLIQQRVELAQSLSELPMSIHTFSLKYHQHHRLPDGLLAMQGGEDILTRELRRFSQREGLKDFTFYGCVEPSIFWPPASDTSDPRHWPTLKSFVLNMDRVQELTCFRAKEPFSKARHVQNWDRVYAHGGLMNEFYRAAAKCSACMPKTEYNSIDFNDKWGTSLAFCTVFPEDPCLNLNGKPDLEIEDETVDEWRKAAGVHNLVFKVRLGEDGGAEHNARDMFKPEEIVERAGVHEDEPEEADVDETPSEGFVSRNEIIERLLQMQQQYQQVLPEPFFSRSR</sequence>
<evidence type="ECO:0000313" key="2">
    <source>
        <dbReference type="Proteomes" id="UP000266152"/>
    </source>
</evidence>
<dbReference type="EMBL" id="PXOF01000004">
    <property type="protein sequence ID" value="RGP76488.1"/>
    <property type="molecule type" value="Genomic_DNA"/>
</dbReference>
<accession>A0A395SVH2</accession>
<dbReference type="Proteomes" id="UP000266152">
    <property type="component" value="Unassembled WGS sequence"/>
</dbReference>
<reference evidence="1 2" key="1">
    <citation type="journal article" date="2018" name="PLoS Pathog.">
        <title>Evolution of structural diversity of trichothecenes, a family of toxins produced by plant pathogenic and entomopathogenic fungi.</title>
        <authorList>
            <person name="Proctor R.H."/>
            <person name="McCormick S.P."/>
            <person name="Kim H.S."/>
            <person name="Cardoza R.E."/>
            <person name="Stanley A.M."/>
            <person name="Lindo L."/>
            <person name="Kelly A."/>
            <person name="Brown D.W."/>
            <person name="Lee T."/>
            <person name="Vaughan M.M."/>
            <person name="Alexander N.J."/>
            <person name="Busman M."/>
            <person name="Gutierrez S."/>
        </authorList>
    </citation>
    <scope>NUCLEOTIDE SEQUENCE [LARGE SCALE GENOMIC DNA]</scope>
    <source>
        <strain evidence="1 2">NRRL 3299</strain>
    </source>
</reference>
<organism evidence="1 2">
    <name type="scientific">Fusarium sporotrichioides</name>
    <dbReference type="NCBI Taxonomy" id="5514"/>
    <lineage>
        <taxon>Eukaryota</taxon>
        <taxon>Fungi</taxon>
        <taxon>Dikarya</taxon>
        <taxon>Ascomycota</taxon>
        <taxon>Pezizomycotina</taxon>
        <taxon>Sordariomycetes</taxon>
        <taxon>Hypocreomycetidae</taxon>
        <taxon>Hypocreales</taxon>
        <taxon>Nectriaceae</taxon>
        <taxon>Fusarium</taxon>
    </lineage>
</organism>
<dbReference type="AlphaFoldDB" id="A0A395SVH2"/>
<proteinExistence type="predicted"/>
<protein>
    <recommendedName>
        <fullName evidence="3">F-box domain-containing protein</fullName>
    </recommendedName>
</protein>